<evidence type="ECO:0000256" key="9">
    <source>
        <dbReference type="RuleBase" id="RU369031"/>
    </source>
</evidence>
<dbReference type="GO" id="GO:0004722">
    <property type="term" value="F:protein serine/threonine phosphatase activity"/>
    <property type="evidence" value="ECO:0007669"/>
    <property type="project" value="UniProtKB-UniRule"/>
</dbReference>
<keyword evidence="5 9" id="KW-0904">Protein phosphatase</keyword>
<comment type="catalytic activity">
    <reaction evidence="8 9">
        <text>O-phospho-L-threonyl-[protein] + H2O = L-threonyl-[protein] + phosphate</text>
        <dbReference type="Rhea" id="RHEA:47004"/>
        <dbReference type="Rhea" id="RHEA-COMP:11060"/>
        <dbReference type="Rhea" id="RHEA-COMP:11605"/>
        <dbReference type="ChEBI" id="CHEBI:15377"/>
        <dbReference type="ChEBI" id="CHEBI:30013"/>
        <dbReference type="ChEBI" id="CHEBI:43474"/>
        <dbReference type="ChEBI" id="CHEBI:61977"/>
        <dbReference type="EC" id="3.1.3.16"/>
    </reaction>
</comment>
<keyword evidence="11" id="KW-1185">Reference proteome</keyword>
<protein>
    <recommendedName>
        <fullName evidence="9">RNA polymerase II subunit A C-terminal domain phosphatase SSU72</fullName>
        <shortName evidence="9">CTD phosphatase SSU72</shortName>
        <ecNumber evidence="9">3.1.3.16</ecNumber>
    </recommendedName>
</protein>
<name>Q00U02_OSTTA</name>
<keyword evidence="4 9" id="KW-0378">Hydrolase</keyword>
<dbReference type="RefSeq" id="XP_003083698.1">
    <property type="nucleotide sequence ID" value="XM_003083650.1"/>
</dbReference>
<dbReference type="InParanoid" id="Q00U02"/>
<dbReference type="GO" id="GO:0006397">
    <property type="term" value="P:mRNA processing"/>
    <property type="evidence" value="ECO:0007669"/>
    <property type="project" value="UniProtKB-KW"/>
</dbReference>
<accession>Q00U02</accession>
<evidence type="ECO:0000256" key="8">
    <source>
        <dbReference type="ARBA" id="ARBA00048336"/>
    </source>
</evidence>
<dbReference type="EC" id="3.1.3.16" evidence="9"/>
<comment type="subcellular location">
    <subcellularLocation>
        <location evidence="1 9">Nucleus</location>
    </subcellularLocation>
</comment>
<evidence type="ECO:0000256" key="1">
    <source>
        <dbReference type="ARBA" id="ARBA00004123"/>
    </source>
</evidence>
<evidence type="ECO:0000256" key="3">
    <source>
        <dbReference type="ARBA" id="ARBA00022664"/>
    </source>
</evidence>
<comment type="function">
    <text evidence="9">Protein phosphatase that catalyzes the dephosphorylation of the C-terminal domain of RNA polymerase II. Plays a role in RNA processing and termination.</text>
</comment>
<evidence type="ECO:0000256" key="2">
    <source>
        <dbReference type="ARBA" id="ARBA00008978"/>
    </source>
</evidence>
<evidence type="ECO:0000313" key="10">
    <source>
        <dbReference type="EMBL" id="CAL58247.1"/>
    </source>
</evidence>
<dbReference type="OrthoDB" id="57957at2759"/>
<evidence type="ECO:0000256" key="5">
    <source>
        <dbReference type="ARBA" id="ARBA00022912"/>
    </source>
</evidence>
<dbReference type="KEGG" id="ota:OT_ostta16g02250"/>
<dbReference type="AlphaFoldDB" id="Q00U02"/>
<reference evidence="10 11" key="2">
    <citation type="journal article" date="2014" name="BMC Genomics">
        <title>An improved genome of the model marine alga Ostreococcus tauri unfolds by assessing Illumina de novo assemblies.</title>
        <authorList>
            <person name="Blanc-Mathieu R."/>
            <person name="Verhelst B."/>
            <person name="Derelle E."/>
            <person name="Rombauts S."/>
            <person name="Bouget F.Y."/>
            <person name="Carre I."/>
            <person name="Chateau A."/>
            <person name="Eyre-Walker A."/>
            <person name="Grimsley N."/>
            <person name="Moreau H."/>
            <person name="Piegu B."/>
            <person name="Rivals E."/>
            <person name="Schackwitz W."/>
            <person name="Van de Peer Y."/>
            <person name="Piganeau G."/>
        </authorList>
    </citation>
    <scope>NUCLEOTIDE SEQUENCE [LARGE SCALE GENOMIC DNA]</scope>
    <source>
        <strain evidence="11">OTTH 0595 / CCAP 157/2 / RCC745</strain>
    </source>
</reference>
<comment type="caution">
    <text evidence="10">The sequence shown here is derived from an EMBL/GenBank/DDBJ whole genome shotgun (WGS) entry which is preliminary data.</text>
</comment>
<dbReference type="STRING" id="70448.Q00U02"/>
<evidence type="ECO:0000256" key="6">
    <source>
        <dbReference type="ARBA" id="ARBA00023242"/>
    </source>
</evidence>
<dbReference type="EMBL" id="CAID01000016">
    <property type="protein sequence ID" value="CAL58247.1"/>
    <property type="molecule type" value="Genomic_DNA"/>
</dbReference>
<dbReference type="Proteomes" id="UP000009170">
    <property type="component" value="Unassembled WGS sequence"/>
</dbReference>
<reference evidence="11" key="1">
    <citation type="journal article" date="2006" name="Proc. Natl. Acad. Sci. U.S.A.">
        <title>Genome analysis of the smallest free-living eukaryote Ostreococcus tauri unveils many unique features.</title>
        <authorList>
            <person name="Derelle E."/>
            <person name="Ferraz C."/>
            <person name="Rombauts S."/>
            <person name="Rouze P."/>
            <person name="Worden A.Z."/>
            <person name="Robbens S."/>
            <person name="Partensky F."/>
            <person name="Degroeve S."/>
            <person name="Echeynie S."/>
            <person name="Cooke R."/>
            <person name="Saeys Y."/>
            <person name="Wuyts J."/>
            <person name="Jabbari K."/>
            <person name="Bowler C."/>
            <person name="Panaud O."/>
            <person name="Piegu B."/>
            <person name="Ball S.G."/>
            <person name="Ral J.-P."/>
            <person name="Bouget F.-Y."/>
            <person name="Piganeau G."/>
            <person name="De Baets B."/>
            <person name="Picard A."/>
            <person name="Delseny M."/>
            <person name="Demaille J."/>
            <person name="Van de Peer Y."/>
            <person name="Moreau H."/>
        </authorList>
    </citation>
    <scope>NUCLEOTIDE SEQUENCE [LARGE SCALE GENOMIC DNA]</scope>
    <source>
        <strain evidence="11">OTTH 0595 / CCAP 157/2 / RCC745</strain>
    </source>
</reference>
<dbReference type="GO" id="GO:0005634">
    <property type="term" value="C:nucleus"/>
    <property type="evidence" value="ECO:0007669"/>
    <property type="project" value="UniProtKB-SubCell"/>
</dbReference>
<keyword evidence="6 9" id="KW-0539">Nucleus</keyword>
<dbReference type="PANTHER" id="PTHR20383">
    <property type="entry name" value="RNA POLYMERASE II SUBUNIT A C-TERMINAL DOMAIN PHOSPHATASE"/>
    <property type="match status" value="1"/>
</dbReference>
<evidence type="ECO:0000256" key="7">
    <source>
        <dbReference type="ARBA" id="ARBA00047761"/>
    </source>
</evidence>
<dbReference type="FunCoup" id="Q00U02">
    <property type="interactions" value="1755"/>
</dbReference>
<sequence>MSSSTSRSGYRYACVCAANFNRSMEAHRVLLENGFDVKSYGAASRVKLPGASRDDPNVYDFDGTSYEEILRDLRSQSEDLVKNYEERGMFDMLVRNAKIKRCPERWKTHRERGETFDVIVCFEERVFDLVVMDLRAAGGARDAALVVNLDVRDSYEGSAEAAPRALRLCERLERCEEGWEGEIDSIVDEFEREEGLRALYCVCFY</sequence>
<keyword evidence="3 9" id="KW-0507">mRNA processing</keyword>
<comment type="catalytic activity">
    <reaction evidence="7 9">
        <text>O-phospho-L-seryl-[protein] + H2O = L-seryl-[protein] + phosphate</text>
        <dbReference type="Rhea" id="RHEA:20629"/>
        <dbReference type="Rhea" id="RHEA-COMP:9863"/>
        <dbReference type="Rhea" id="RHEA-COMP:11604"/>
        <dbReference type="ChEBI" id="CHEBI:15377"/>
        <dbReference type="ChEBI" id="CHEBI:29999"/>
        <dbReference type="ChEBI" id="CHEBI:43474"/>
        <dbReference type="ChEBI" id="CHEBI:83421"/>
        <dbReference type="EC" id="3.1.3.16"/>
    </reaction>
</comment>
<dbReference type="OMA" id="PNCYEFG"/>
<dbReference type="GeneID" id="9831135"/>
<comment type="similarity">
    <text evidence="2 9">Belongs to the SSU72 phosphatase family.</text>
</comment>
<evidence type="ECO:0000313" key="11">
    <source>
        <dbReference type="Proteomes" id="UP000009170"/>
    </source>
</evidence>
<dbReference type="Pfam" id="PF04722">
    <property type="entry name" value="Ssu72"/>
    <property type="match status" value="1"/>
</dbReference>
<organism evidence="10 11">
    <name type="scientific">Ostreococcus tauri</name>
    <name type="common">Marine green alga</name>
    <dbReference type="NCBI Taxonomy" id="70448"/>
    <lineage>
        <taxon>Eukaryota</taxon>
        <taxon>Viridiplantae</taxon>
        <taxon>Chlorophyta</taxon>
        <taxon>Mamiellophyceae</taxon>
        <taxon>Mamiellales</taxon>
        <taxon>Bathycoccaceae</taxon>
        <taxon>Ostreococcus</taxon>
    </lineage>
</organism>
<gene>
    <name evidence="10" type="ORF">OT_ostta16g02250</name>
</gene>
<evidence type="ECO:0000256" key="4">
    <source>
        <dbReference type="ARBA" id="ARBA00022801"/>
    </source>
</evidence>
<proteinExistence type="inferred from homology"/>
<dbReference type="InterPro" id="IPR006811">
    <property type="entry name" value="RNA_pol_II_suA"/>
</dbReference>
<dbReference type="Gene3D" id="3.40.50.2300">
    <property type="match status" value="2"/>
</dbReference>